<evidence type="ECO:0000256" key="2">
    <source>
        <dbReference type="SAM" id="Phobius"/>
    </source>
</evidence>
<dbReference type="RefSeq" id="WP_092786927.1">
    <property type="nucleotide sequence ID" value="NZ_FOGI01000021.1"/>
</dbReference>
<organism evidence="3 4">
    <name type="scientific">Actinokineospora terrae</name>
    <dbReference type="NCBI Taxonomy" id="155974"/>
    <lineage>
        <taxon>Bacteria</taxon>
        <taxon>Bacillati</taxon>
        <taxon>Actinomycetota</taxon>
        <taxon>Actinomycetes</taxon>
        <taxon>Pseudonocardiales</taxon>
        <taxon>Pseudonocardiaceae</taxon>
        <taxon>Actinokineospora</taxon>
    </lineage>
</organism>
<dbReference type="EMBL" id="FOGI01000021">
    <property type="protein sequence ID" value="SES48670.1"/>
    <property type="molecule type" value="Genomic_DNA"/>
</dbReference>
<keyword evidence="4" id="KW-1185">Reference proteome</keyword>
<name>A0A1H9XR96_9PSEU</name>
<protein>
    <submittedName>
        <fullName evidence="3">Uncharacterized protein</fullName>
    </submittedName>
</protein>
<dbReference type="Proteomes" id="UP000199051">
    <property type="component" value="Unassembled WGS sequence"/>
</dbReference>
<keyword evidence="2" id="KW-0472">Membrane</keyword>
<feature type="region of interest" description="Disordered" evidence="1">
    <location>
        <begin position="710"/>
        <end position="730"/>
    </location>
</feature>
<proteinExistence type="predicted"/>
<dbReference type="STRING" id="155974.SAMN04487818_1214"/>
<accession>A0A1H9XR96</accession>
<feature type="transmembrane region" description="Helical" evidence="2">
    <location>
        <begin position="21"/>
        <end position="39"/>
    </location>
</feature>
<gene>
    <name evidence="3" type="ORF">SAMN04487818_1214</name>
</gene>
<evidence type="ECO:0000313" key="3">
    <source>
        <dbReference type="EMBL" id="SES48670.1"/>
    </source>
</evidence>
<dbReference type="AlphaFoldDB" id="A0A1H9XR96"/>
<sequence>MGSDLSVGQGVPVDGRAKSRRAPLGVVVLAVLAVVLVAVSTGPNVVVGRAGEVPAADLGATALAQLARLDDLRLRGTLDTDGGVGLGIDLVALASGETTATVTDGAGGVATFVAVDDKVVVNANNAWWLNTVPVYAHQIGGKWVKATEEMGFPIGMLTALSGKRLRELVTGDDWTAEPTVYVDGTPAVALSPRGSPWTVYLSSEGGTRLLGIGGPLAATGEKLLGQPGGQASNFPYALVSTSGVDDPCRQRTDRALTDAKQQAVTAPAPPPMPEVGHGPDISVTLVPTGTCMTPSCPTPVDIRNAGDEVATGMVSVFSTSGGGGALPITVGPMQSVQQVFQVINPASTCTQTCTRPYTVTAFAQLTGIAGPDLDTGKRLHDRGVDPNRPVPTRPEVAGPDVNSVIDKLATPGPAVAGFAKQDDPLLDDVIALVQNSGDARLLSLLTVLARHPAIAVAPDAPSPAIALAKAAVKGKGAERLAARQALSLLAGLAQEGGRAPNTLRVDKGLLVDTQAKRVYSIASVTNPEDRDRRVYDAADKALTAFAGIDTTGLAKVLVLDFGDSFPAYGQVQRNVLVDQLSLHDAGGKRLVDLLRGASGEPVVAELVVANKLTREHVPEGRYVFSTDDLRALVHQRPATAPTRKPTGRDLVYTTPNLEHMLQGDPYDPANPGKQNRGGHGAGMGAPGKTEFPKAWTVDDIKAAIQQVVDQGKTFDKNGDPTDSPRSDRNHMNAQVWSWRFVGKATVKGITVGLDLYVYQDGVFRNGYPDIRGNKILDRDKVHVDKSETLDDQAIFKNPDAPPAAPQVTGARTFPPRYNRDSDTWEYPAVGQDGRPAVDQSGKPVVYTTDNAGALAPGSPVPVLGCWP</sequence>
<keyword evidence="2" id="KW-1133">Transmembrane helix</keyword>
<feature type="compositionally biased region" description="Basic and acidic residues" evidence="1">
    <location>
        <begin position="374"/>
        <end position="385"/>
    </location>
</feature>
<feature type="compositionally biased region" description="Basic and acidic residues" evidence="1">
    <location>
        <begin position="712"/>
        <end position="730"/>
    </location>
</feature>
<reference evidence="4" key="1">
    <citation type="submission" date="2016-10" db="EMBL/GenBank/DDBJ databases">
        <authorList>
            <person name="Varghese N."/>
            <person name="Submissions S."/>
        </authorList>
    </citation>
    <scope>NUCLEOTIDE SEQUENCE [LARGE SCALE GENOMIC DNA]</scope>
    <source>
        <strain evidence="4">DSM 44260</strain>
    </source>
</reference>
<keyword evidence="2" id="KW-0812">Transmembrane</keyword>
<feature type="region of interest" description="Disordered" evidence="1">
    <location>
        <begin position="373"/>
        <end position="399"/>
    </location>
</feature>
<evidence type="ECO:0000256" key="1">
    <source>
        <dbReference type="SAM" id="MobiDB-lite"/>
    </source>
</evidence>
<evidence type="ECO:0000313" key="4">
    <source>
        <dbReference type="Proteomes" id="UP000199051"/>
    </source>
</evidence>